<reference evidence="2 3" key="1">
    <citation type="submission" date="2019-04" db="EMBL/GenBank/DDBJ databases">
        <title>Streptomyces oryziradicis sp. nov., a novel actinomycete isolated from rhizosphere soil of rice (Oryza sativa L.).</title>
        <authorList>
            <person name="Li C."/>
        </authorList>
    </citation>
    <scope>NUCLEOTIDE SEQUENCE [LARGE SCALE GENOMIC DNA]</scope>
    <source>
        <strain evidence="2 3">NEAU-C40</strain>
    </source>
</reference>
<gene>
    <name evidence="2" type="ORF">FCI23_23035</name>
</gene>
<accession>A0A4U0SIS3</accession>
<dbReference type="Pfam" id="PF01740">
    <property type="entry name" value="STAS"/>
    <property type="match status" value="1"/>
</dbReference>
<keyword evidence="3" id="KW-1185">Reference proteome</keyword>
<comment type="caution">
    <text evidence="2">The sequence shown here is derived from an EMBL/GenBank/DDBJ whole genome shotgun (WGS) entry which is preliminary data.</text>
</comment>
<dbReference type="SUPFAM" id="SSF52091">
    <property type="entry name" value="SpoIIaa-like"/>
    <property type="match status" value="1"/>
</dbReference>
<dbReference type="GO" id="GO:0043856">
    <property type="term" value="F:anti-sigma factor antagonist activity"/>
    <property type="evidence" value="ECO:0007669"/>
    <property type="project" value="TreeGrafter"/>
</dbReference>
<dbReference type="OrthoDB" id="4833278at2"/>
<dbReference type="PANTHER" id="PTHR33495:SF2">
    <property type="entry name" value="ANTI-SIGMA FACTOR ANTAGONIST TM_1081-RELATED"/>
    <property type="match status" value="1"/>
</dbReference>
<feature type="domain" description="STAS" evidence="1">
    <location>
        <begin position="1"/>
        <end position="78"/>
    </location>
</feature>
<dbReference type="Gene3D" id="3.30.750.24">
    <property type="entry name" value="STAS domain"/>
    <property type="match status" value="1"/>
</dbReference>
<evidence type="ECO:0000313" key="2">
    <source>
        <dbReference type="EMBL" id="TKA09456.1"/>
    </source>
</evidence>
<dbReference type="InterPro" id="IPR036513">
    <property type="entry name" value="STAS_dom_sf"/>
</dbReference>
<dbReference type="EMBL" id="SUMC01000022">
    <property type="protein sequence ID" value="TKA09456.1"/>
    <property type="molecule type" value="Genomic_DNA"/>
</dbReference>
<dbReference type="Proteomes" id="UP000305778">
    <property type="component" value="Unassembled WGS sequence"/>
</dbReference>
<name>A0A4U0SIS3_9ACTN</name>
<dbReference type="PROSITE" id="PS50801">
    <property type="entry name" value="STAS"/>
    <property type="match status" value="1"/>
</dbReference>
<dbReference type="InterPro" id="IPR002645">
    <property type="entry name" value="STAS_dom"/>
</dbReference>
<evidence type="ECO:0000259" key="1">
    <source>
        <dbReference type="PROSITE" id="PS50801"/>
    </source>
</evidence>
<dbReference type="PANTHER" id="PTHR33495">
    <property type="entry name" value="ANTI-SIGMA FACTOR ANTAGONIST TM_1081-RELATED-RELATED"/>
    <property type="match status" value="1"/>
</dbReference>
<proteinExistence type="predicted"/>
<dbReference type="AlphaFoldDB" id="A0A4U0SIS3"/>
<sequence length="93" mass="10203">MCRRRAGRPQLVVDLRSVTFIDCGGLAALCRARRRALSRGGSLRLVVDDPRVLRILRLTHLSRAFEVRDSLPATSAMTMKGLSQPFPVAQSAG</sequence>
<protein>
    <submittedName>
        <fullName evidence="2">STAS domain-containing protein</fullName>
    </submittedName>
</protein>
<dbReference type="CDD" id="cd07043">
    <property type="entry name" value="STAS_anti-anti-sigma_factors"/>
    <property type="match status" value="1"/>
</dbReference>
<evidence type="ECO:0000313" key="3">
    <source>
        <dbReference type="Proteomes" id="UP000305778"/>
    </source>
</evidence>
<organism evidence="2 3">
    <name type="scientific">Actinacidiphila oryziradicis</name>
    <dbReference type="NCBI Taxonomy" id="2571141"/>
    <lineage>
        <taxon>Bacteria</taxon>
        <taxon>Bacillati</taxon>
        <taxon>Actinomycetota</taxon>
        <taxon>Actinomycetes</taxon>
        <taxon>Kitasatosporales</taxon>
        <taxon>Streptomycetaceae</taxon>
        <taxon>Actinacidiphila</taxon>
    </lineage>
</organism>